<proteinExistence type="predicted"/>
<keyword evidence="2" id="KW-0732">Signal</keyword>
<dbReference type="AlphaFoldDB" id="A0A6P4IIP8"/>
<reference evidence="4" key="1">
    <citation type="submission" date="2025-08" db="UniProtKB">
        <authorList>
            <consortium name="RefSeq"/>
        </authorList>
    </citation>
    <scope>IDENTIFICATION</scope>
    <source>
        <strain evidence="4">14028-0561.14</strain>
        <tissue evidence="4">Whole fly</tissue>
    </source>
</reference>
<dbReference type="RefSeq" id="XP_017022641.3">
    <property type="nucleotide sequence ID" value="XM_017167152.3"/>
</dbReference>
<evidence type="ECO:0000313" key="4">
    <source>
        <dbReference type="RefSeq" id="XP_017022641.3"/>
    </source>
</evidence>
<evidence type="ECO:0000256" key="2">
    <source>
        <dbReference type="SAM" id="SignalP"/>
    </source>
</evidence>
<protein>
    <submittedName>
        <fullName evidence="4">Uncharacterized protein</fullName>
    </submittedName>
</protein>
<sequence>MHLNLSFFMGLLLVLLGSVFVSSMPRGPCGPPPSGTPPPGTRPPGPPPGGMNCPPPTTAKSG</sequence>
<accession>A0A6P4IIP8</accession>
<feature type="compositionally biased region" description="Pro residues" evidence="1">
    <location>
        <begin position="28"/>
        <end position="62"/>
    </location>
</feature>
<keyword evidence="3" id="KW-1185">Reference proteome</keyword>
<dbReference type="GeneID" id="108074925"/>
<dbReference type="Proteomes" id="UP001652661">
    <property type="component" value="Chromosome X"/>
</dbReference>
<dbReference type="OMA" id="MPQGPCG"/>
<organism evidence="3 4">
    <name type="scientific">Drosophila kikkawai</name>
    <name type="common">Fruit fly</name>
    <dbReference type="NCBI Taxonomy" id="30033"/>
    <lineage>
        <taxon>Eukaryota</taxon>
        <taxon>Metazoa</taxon>
        <taxon>Ecdysozoa</taxon>
        <taxon>Arthropoda</taxon>
        <taxon>Hexapoda</taxon>
        <taxon>Insecta</taxon>
        <taxon>Pterygota</taxon>
        <taxon>Neoptera</taxon>
        <taxon>Endopterygota</taxon>
        <taxon>Diptera</taxon>
        <taxon>Brachycera</taxon>
        <taxon>Muscomorpha</taxon>
        <taxon>Ephydroidea</taxon>
        <taxon>Drosophilidae</taxon>
        <taxon>Drosophila</taxon>
        <taxon>Sophophora</taxon>
    </lineage>
</organism>
<name>A0A6P4IIP8_DROKI</name>
<feature type="chain" id="PRO_5045310001" evidence="2">
    <location>
        <begin position="24"/>
        <end position="62"/>
    </location>
</feature>
<gene>
    <name evidence="4" type="primary">LOC108074925</name>
</gene>
<feature type="region of interest" description="Disordered" evidence="1">
    <location>
        <begin position="24"/>
        <end position="62"/>
    </location>
</feature>
<feature type="signal peptide" evidence="2">
    <location>
        <begin position="1"/>
        <end position="23"/>
    </location>
</feature>
<evidence type="ECO:0000256" key="1">
    <source>
        <dbReference type="SAM" id="MobiDB-lite"/>
    </source>
</evidence>
<evidence type="ECO:0000313" key="3">
    <source>
        <dbReference type="Proteomes" id="UP001652661"/>
    </source>
</evidence>